<reference evidence="2 3" key="1">
    <citation type="submission" date="2018-05" db="EMBL/GenBank/DDBJ databases">
        <title>Genomic Encyclopedia of Type Strains, Phase III (KMG-III): the genomes of soil and plant-associated and newly described type strains.</title>
        <authorList>
            <person name="Whitman W."/>
        </authorList>
    </citation>
    <scope>NUCLEOTIDE SEQUENCE [LARGE SCALE GENOMIC DNA]</scope>
    <source>
        <strain evidence="2 3">CECT 5696</strain>
    </source>
</reference>
<sequence length="116" mass="13670">MKRYRSIQIIVLTILLLLVYSIAFYLVIDKITFEWALKTRTVSAAHLLRLNIYSRYIGVGLGVILSASLLLIYKKKARVYYSLFIIHVLVAGYVLYLIYVDQNYIYIPYIKDDYDF</sequence>
<feature type="transmembrane region" description="Helical" evidence="1">
    <location>
        <begin position="7"/>
        <end position="28"/>
    </location>
</feature>
<feature type="transmembrane region" description="Helical" evidence="1">
    <location>
        <begin position="79"/>
        <end position="99"/>
    </location>
</feature>
<evidence type="ECO:0000313" key="3">
    <source>
        <dbReference type="Proteomes" id="UP000246635"/>
    </source>
</evidence>
<proteinExistence type="predicted"/>
<protein>
    <submittedName>
        <fullName evidence="2">Uncharacterized protein</fullName>
    </submittedName>
</protein>
<organism evidence="2 3">
    <name type="scientific">Paenibacillus cellulosilyticus</name>
    <dbReference type="NCBI Taxonomy" id="375489"/>
    <lineage>
        <taxon>Bacteria</taxon>
        <taxon>Bacillati</taxon>
        <taxon>Bacillota</taxon>
        <taxon>Bacilli</taxon>
        <taxon>Bacillales</taxon>
        <taxon>Paenibacillaceae</taxon>
        <taxon>Paenibacillus</taxon>
    </lineage>
</organism>
<gene>
    <name evidence="2" type="ORF">DFQ01_1307</name>
</gene>
<dbReference type="AlphaFoldDB" id="A0A2V2YVH2"/>
<dbReference type="Proteomes" id="UP000246635">
    <property type="component" value="Unassembled WGS sequence"/>
</dbReference>
<accession>A0A2V2YVH2</accession>
<feature type="transmembrane region" description="Helical" evidence="1">
    <location>
        <begin position="53"/>
        <end position="72"/>
    </location>
</feature>
<dbReference type="EMBL" id="QGTQ01000030">
    <property type="protein sequence ID" value="PWV94442.1"/>
    <property type="molecule type" value="Genomic_DNA"/>
</dbReference>
<keyword evidence="3" id="KW-1185">Reference proteome</keyword>
<comment type="caution">
    <text evidence="2">The sequence shown here is derived from an EMBL/GenBank/DDBJ whole genome shotgun (WGS) entry which is preliminary data.</text>
</comment>
<name>A0A2V2YVH2_9BACL</name>
<keyword evidence="1" id="KW-1133">Transmembrane helix</keyword>
<keyword evidence="1" id="KW-0812">Transmembrane</keyword>
<keyword evidence="1" id="KW-0472">Membrane</keyword>
<evidence type="ECO:0000256" key="1">
    <source>
        <dbReference type="SAM" id="Phobius"/>
    </source>
</evidence>
<evidence type="ECO:0000313" key="2">
    <source>
        <dbReference type="EMBL" id="PWV94442.1"/>
    </source>
</evidence>